<dbReference type="Pfam" id="PF06527">
    <property type="entry name" value="TniQ"/>
    <property type="match status" value="1"/>
</dbReference>
<sequence>MVGGFFPTPYPDECYYSILCRYFVRSGSAGYKPTVKKLFGNMQCLSTAIFFPMRLDCVERWIPKGTAITRKTIAMNHTMYPYLSMVYSEKFRREMVHVLSSKKTQMNIDLYGRQRSWRLWPEYLRYCPHCVCEDKNLYGEPYWHRVHQLPGMVYCTKHRVRLMDSVVSARATTTAFYAASEQSLSEYDNSSTPDVYSRYKELFLRIGQESEWLLHHGMDIDWQFNFREKYMRLLREKDAATVQGVPDYDLISRHFNKYWGEEFLEILYTALNDTRDCVQGLREARLTTFRPIYHILMMCFLKGSVKEFVECKVSENPFGNGPWPCQNPICMHYGTNTCQNSDLRYVNGVATGFFHCEQCGMIYKQIRRKGKTGQILIVEYGSIWKTEMLRLLGTEKMTAPEAAKILKCSPSAIRWQKKKIGLTKKRTHVRRPPPYSPDVGPENYYKELVLKFCKEYGEVMPTVLRRHAPGAYSYLCKNDYVWLREHMVYKRDLAEYRKQDYEMLKKVQSAYEQIRKGGDSEKRITRGYIAKIAGLGKNTLVAGALKKPRTKIFIDSVIESKEDWLRRRITMIWEKQNGVPISLVDIKREMSLHPNTFVEYKDFLKELMDELNDKTE</sequence>
<dbReference type="InterPro" id="IPR009492">
    <property type="entry name" value="TniQ"/>
</dbReference>
<name>A0A1M5UZD5_9FIRM</name>
<dbReference type="Pfam" id="PF15978">
    <property type="entry name" value="TnsD"/>
    <property type="match status" value="1"/>
</dbReference>
<dbReference type="Proteomes" id="UP000183954">
    <property type="component" value="Unassembled WGS sequence"/>
</dbReference>
<dbReference type="InterPro" id="IPR032750">
    <property type="entry name" value="TnsD_C"/>
</dbReference>
<dbReference type="RefSeq" id="WP_073028471.1">
    <property type="nucleotide sequence ID" value="NZ_FQXJ01000004.1"/>
</dbReference>
<feature type="domain" description="Transposon Tn7 transposition protein TnsD C-terminal" evidence="2">
    <location>
        <begin position="209"/>
        <end position="551"/>
    </location>
</feature>
<evidence type="ECO:0000259" key="2">
    <source>
        <dbReference type="Pfam" id="PF15978"/>
    </source>
</evidence>
<organism evidence="3 4">
    <name type="scientific">Desulfosporosinus lacus DSM 15449</name>
    <dbReference type="NCBI Taxonomy" id="1121420"/>
    <lineage>
        <taxon>Bacteria</taxon>
        <taxon>Bacillati</taxon>
        <taxon>Bacillota</taxon>
        <taxon>Clostridia</taxon>
        <taxon>Eubacteriales</taxon>
        <taxon>Desulfitobacteriaceae</taxon>
        <taxon>Desulfosporosinus</taxon>
    </lineage>
</organism>
<keyword evidence="4" id="KW-1185">Reference proteome</keyword>
<proteinExistence type="predicted"/>
<dbReference type="STRING" id="1121420.SAMN02746098_01133"/>
<protein>
    <submittedName>
        <fullName evidence="3">TniQ protein</fullName>
    </submittedName>
</protein>
<evidence type="ECO:0000313" key="3">
    <source>
        <dbReference type="EMBL" id="SHH68329.1"/>
    </source>
</evidence>
<evidence type="ECO:0000313" key="4">
    <source>
        <dbReference type="Proteomes" id="UP000183954"/>
    </source>
</evidence>
<evidence type="ECO:0000259" key="1">
    <source>
        <dbReference type="Pfam" id="PF06527"/>
    </source>
</evidence>
<accession>A0A1M5UZD5</accession>
<dbReference type="EMBL" id="FQXJ01000004">
    <property type="protein sequence ID" value="SHH68329.1"/>
    <property type="molecule type" value="Genomic_DNA"/>
</dbReference>
<dbReference type="OrthoDB" id="470139at2"/>
<feature type="domain" description="TniQ" evidence="1">
    <location>
        <begin position="5"/>
        <end position="162"/>
    </location>
</feature>
<gene>
    <name evidence="3" type="ORF">SAMN02746098_01133</name>
</gene>
<dbReference type="AlphaFoldDB" id="A0A1M5UZD5"/>
<reference evidence="4" key="1">
    <citation type="submission" date="2016-11" db="EMBL/GenBank/DDBJ databases">
        <authorList>
            <person name="Varghese N."/>
            <person name="Submissions S."/>
        </authorList>
    </citation>
    <scope>NUCLEOTIDE SEQUENCE [LARGE SCALE GENOMIC DNA]</scope>
    <source>
        <strain evidence="4">DSM 15449</strain>
    </source>
</reference>